<evidence type="ECO:0000313" key="2">
    <source>
        <dbReference type="EMBL" id="CAG6604024.1"/>
    </source>
</evidence>
<dbReference type="EMBL" id="HBUE01245312">
    <property type="protein sequence ID" value="CAG6551724.1"/>
    <property type="molecule type" value="Transcribed_RNA"/>
</dbReference>
<accession>A0A8D8L6G3</accession>
<reference evidence="2" key="1">
    <citation type="submission" date="2021-05" db="EMBL/GenBank/DDBJ databases">
        <authorList>
            <person name="Alioto T."/>
            <person name="Alioto T."/>
            <person name="Gomez Garrido J."/>
        </authorList>
    </citation>
    <scope>NUCLEOTIDE SEQUENCE</scope>
</reference>
<proteinExistence type="predicted"/>
<name>A0A8D8L6G3_CULPI</name>
<protein>
    <submittedName>
        <fullName evidence="2">(northern house mosquito) hypothetical protein</fullName>
    </submittedName>
</protein>
<dbReference type="EMBL" id="HBUE01352415">
    <property type="protein sequence ID" value="CAG6604024.1"/>
    <property type="molecule type" value="Transcribed_RNA"/>
</dbReference>
<feature type="region of interest" description="Disordered" evidence="1">
    <location>
        <begin position="1"/>
        <end position="62"/>
    </location>
</feature>
<feature type="compositionally biased region" description="Low complexity" evidence="1">
    <location>
        <begin position="15"/>
        <end position="53"/>
    </location>
</feature>
<dbReference type="AlphaFoldDB" id="A0A8D8L6G3"/>
<sequence length="101" mass="10941">MDICQRISSAPAPNPATTPQKSAAPSRTCCASASTSQSSAPSTAAPHPSSVTPLRWPTRPTWRQHAAVTASARSWRLRRTRARWTGSRRRCFAGGGKRRRG</sequence>
<dbReference type="EMBL" id="HBUE01352420">
    <property type="protein sequence ID" value="CAG6604030.1"/>
    <property type="molecule type" value="Transcribed_RNA"/>
</dbReference>
<dbReference type="EMBL" id="HBUE01245317">
    <property type="protein sequence ID" value="CAG6551730.1"/>
    <property type="molecule type" value="Transcribed_RNA"/>
</dbReference>
<organism evidence="2">
    <name type="scientific">Culex pipiens</name>
    <name type="common">House mosquito</name>
    <dbReference type="NCBI Taxonomy" id="7175"/>
    <lineage>
        <taxon>Eukaryota</taxon>
        <taxon>Metazoa</taxon>
        <taxon>Ecdysozoa</taxon>
        <taxon>Arthropoda</taxon>
        <taxon>Hexapoda</taxon>
        <taxon>Insecta</taxon>
        <taxon>Pterygota</taxon>
        <taxon>Neoptera</taxon>
        <taxon>Endopterygota</taxon>
        <taxon>Diptera</taxon>
        <taxon>Nematocera</taxon>
        <taxon>Culicoidea</taxon>
        <taxon>Culicidae</taxon>
        <taxon>Culicinae</taxon>
        <taxon>Culicini</taxon>
        <taxon>Culex</taxon>
        <taxon>Culex</taxon>
    </lineage>
</organism>
<evidence type="ECO:0000256" key="1">
    <source>
        <dbReference type="SAM" id="MobiDB-lite"/>
    </source>
</evidence>